<accession>A0A3B5AG84</accession>
<dbReference type="AlphaFoldDB" id="A0A3B5AG84"/>
<protein>
    <submittedName>
        <fullName evidence="14">COUP transcription factor 2-like</fullName>
    </submittedName>
</protein>
<dbReference type="Ensembl" id="ENSSPAT00000020773.1">
    <property type="protein sequence ID" value="ENSSPAP00000020458.1"/>
    <property type="gene ID" value="ENSSPAG00000015330.1"/>
</dbReference>
<evidence type="ECO:0000256" key="6">
    <source>
        <dbReference type="ARBA" id="ARBA00023015"/>
    </source>
</evidence>
<keyword evidence="5 11" id="KW-0862">Zinc</keyword>
<evidence type="ECO:0000256" key="5">
    <source>
        <dbReference type="ARBA" id="ARBA00022833"/>
    </source>
</evidence>
<evidence type="ECO:0000256" key="8">
    <source>
        <dbReference type="ARBA" id="ARBA00023163"/>
    </source>
</evidence>
<keyword evidence="10 11" id="KW-0539">Nucleus</keyword>
<dbReference type="PROSITE" id="PS51030">
    <property type="entry name" value="NUCLEAR_REC_DBD_2"/>
    <property type="match status" value="1"/>
</dbReference>
<dbReference type="PRINTS" id="PR00047">
    <property type="entry name" value="STROIDFINGER"/>
</dbReference>
<dbReference type="InterPro" id="IPR001628">
    <property type="entry name" value="Znf_hrmn_rcpt"/>
</dbReference>
<dbReference type="Pfam" id="PF00105">
    <property type="entry name" value="zf-C4"/>
    <property type="match status" value="1"/>
</dbReference>
<dbReference type="GO" id="GO:0008270">
    <property type="term" value="F:zinc ion binding"/>
    <property type="evidence" value="ECO:0007669"/>
    <property type="project" value="UniProtKB-KW"/>
</dbReference>
<keyword evidence="8 11" id="KW-0804">Transcription</keyword>
<comment type="subcellular location">
    <subcellularLocation>
        <location evidence="1 11">Nucleus</location>
    </subcellularLocation>
</comment>
<evidence type="ECO:0000256" key="3">
    <source>
        <dbReference type="ARBA" id="ARBA00022723"/>
    </source>
</evidence>
<proteinExistence type="inferred from homology"/>
<dbReference type="InterPro" id="IPR000536">
    <property type="entry name" value="Nucl_hrmn_rcpt_lig-bd"/>
</dbReference>
<keyword evidence="6 11" id="KW-0805">Transcription regulation</keyword>
<dbReference type="SUPFAM" id="SSF48508">
    <property type="entry name" value="Nuclear receptor ligand-binding domain"/>
    <property type="match status" value="1"/>
</dbReference>
<feature type="domain" description="Nuclear receptor" evidence="12">
    <location>
        <begin position="9"/>
        <end position="84"/>
    </location>
</feature>
<dbReference type="SUPFAM" id="SSF57716">
    <property type="entry name" value="Glucocorticoid receptor-like (DNA-binding domain)"/>
    <property type="match status" value="1"/>
</dbReference>
<evidence type="ECO:0000256" key="11">
    <source>
        <dbReference type="RuleBase" id="RU004334"/>
    </source>
</evidence>
<evidence type="ECO:0000259" key="12">
    <source>
        <dbReference type="PROSITE" id="PS51030"/>
    </source>
</evidence>
<organism evidence="14">
    <name type="scientific">Stegastes partitus</name>
    <name type="common">bicolor damselfish</name>
    <dbReference type="NCBI Taxonomy" id="144197"/>
    <lineage>
        <taxon>Eukaryota</taxon>
        <taxon>Metazoa</taxon>
        <taxon>Chordata</taxon>
        <taxon>Craniata</taxon>
        <taxon>Vertebrata</taxon>
        <taxon>Euteleostomi</taxon>
        <taxon>Actinopterygii</taxon>
        <taxon>Neopterygii</taxon>
        <taxon>Teleostei</taxon>
        <taxon>Neoteleostei</taxon>
        <taxon>Acanthomorphata</taxon>
        <taxon>Ovalentaria</taxon>
        <taxon>Pomacentridae</taxon>
        <taxon>Stegastes</taxon>
    </lineage>
</organism>
<sequence length="344" mass="38475">SSSSSTTTHIECVVCGDKSSGKHYGQFTCEGCKSFFKRSVRRNLTYTCRANRNCPIDQHHRNQCQYCRLKKCLKVGMRREAVQRGRVPPTQPHHGQFALTNGDPLHCHSYLSGYISLLLRAEPYPTSRYGSQCMQPNNIMGIENICELAARMLFSAVEWARNIPFFPDLQITDQVALLRLTWSELFVLNAAQCSMPLHVAPLLAAAGLHASPMSADRVVAFMDHIRIFQEQVEKLKALHVDSAEYSCLKAIVLFTTGKTIDWHTQVQCLPCLSLPPLLSFPSFSSLLLLALPLTGPSQSPAMNMLNYFFKMHFIGKKLRVRMAVQEQDGGGGGEAPAFLCKKCF</sequence>
<dbReference type="PANTHER" id="PTHR24083">
    <property type="entry name" value="NUCLEAR HORMONE RECEPTOR"/>
    <property type="match status" value="1"/>
</dbReference>
<dbReference type="Pfam" id="PF00104">
    <property type="entry name" value="Hormone_recep"/>
    <property type="match status" value="1"/>
</dbReference>
<comment type="similarity">
    <text evidence="2">Belongs to the nuclear hormone receptor family. NR2 subfamily.</text>
</comment>
<dbReference type="InterPro" id="IPR001723">
    <property type="entry name" value="Nuclear_hrmn_rcpt"/>
</dbReference>
<dbReference type="CDD" id="cd06958">
    <property type="entry name" value="NR_DBD_COUP_TF"/>
    <property type="match status" value="1"/>
</dbReference>
<dbReference type="GO" id="GO:0005634">
    <property type="term" value="C:nucleus"/>
    <property type="evidence" value="ECO:0007669"/>
    <property type="project" value="UniProtKB-SubCell"/>
</dbReference>
<dbReference type="FunFam" id="3.30.50.10:FF:000016">
    <property type="entry name" value="Nuclear receptor subfamily 2 group F member 1"/>
    <property type="match status" value="1"/>
</dbReference>
<name>A0A3B5AG84_9TELE</name>
<dbReference type="InterPro" id="IPR035500">
    <property type="entry name" value="NHR-like_dom_sf"/>
</dbReference>
<evidence type="ECO:0000256" key="1">
    <source>
        <dbReference type="ARBA" id="ARBA00004123"/>
    </source>
</evidence>
<dbReference type="GO" id="GO:0003700">
    <property type="term" value="F:DNA-binding transcription factor activity"/>
    <property type="evidence" value="ECO:0007669"/>
    <property type="project" value="InterPro"/>
</dbReference>
<dbReference type="PROSITE" id="PS51843">
    <property type="entry name" value="NR_LBD"/>
    <property type="match status" value="1"/>
</dbReference>
<keyword evidence="4 11" id="KW-0863">Zinc-finger</keyword>
<evidence type="ECO:0000313" key="14">
    <source>
        <dbReference type="Ensembl" id="ENSSPAP00000020458.1"/>
    </source>
</evidence>
<evidence type="ECO:0000256" key="2">
    <source>
        <dbReference type="ARBA" id="ARBA00006421"/>
    </source>
</evidence>
<dbReference type="SMART" id="SM00430">
    <property type="entry name" value="HOLI"/>
    <property type="match status" value="1"/>
</dbReference>
<feature type="domain" description="NR LBD" evidence="13">
    <location>
        <begin position="110"/>
        <end position="344"/>
    </location>
</feature>
<dbReference type="PRINTS" id="PR01282">
    <property type="entry name" value="COUPTNFACTOR"/>
</dbReference>
<keyword evidence="7 11" id="KW-0238">DNA-binding</keyword>
<dbReference type="FunFam" id="1.10.565.10:FF:000095">
    <property type="entry name" value="COUP transcription factor 2"/>
    <property type="match status" value="1"/>
</dbReference>
<evidence type="ECO:0000256" key="7">
    <source>
        <dbReference type="ARBA" id="ARBA00023125"/>
    </source>
</evidence>
<dbReference type="InterPro" id="IPR050274">
    <property type="entry name" value="Nuclear_hormone_rcpt_NR2"/>
</dbReference>
<dbReference type="Gene3D" id="1.10.565.10">
    <property type="entry name" value="Retinoid X Receptor"/>
    <property type="match status" value="1"/>
</dbReference>
<dbReference type="PRINTS" id="PR00398">
    <property type="entry name" value="STRDHORMONER"/>
</dbReference>
<keyword evidence="9 11" id="KW-0675">Receptor</keyword>
<dbReference type="InterPro" id="IPR013088">
    <property type="entry name" value="Znf_NHR/GATA"/>
</dbReference>
<dbReference type="SMART" id="SM00399">
    <property type="entry name" value="ZnF_C4"/>
    <property type="match status" value="1"/>
</dbReference>
<dbReference type="GO" id="GO:0043565">
    <property type="term" value="F:sequence-specific DNA binding"/>
    <property type="evidence" value="ECO:0007669"/>
    <property type="project" value="InterPro"/>
</dbReference>
<evidence type="ECO:0000256" key="9">
    <source>
        <dbReference type="ARBA" id="ARBA00023170"/>
    </source>
</evidence>
<dbReference type="PROSITE" id="PS00031">
    <property type="entry name" value="NUCLEAR_REC_DBD_1"/>
    <property type="match status" value="1"/>
</dbReference>
<keyword evidence="3 11" id="KW-0479">Metal-binding</keyword>
<reference evidence="14" key="1">
    <citation type="submission" date="2023-09" db="UniProtKB">
        <authorList>
            <consortium name="Ensembl"/>
        </authorList>
    </citation>
    <scope>IDENTIFICATION</scope>
</reference>
<dbReference type="GeneTree" id="ENSGT00940000157540"/>
<dbReference type="Gene3D" id="3.30.50.10">
    <property type="entry name" value="Erythroid Transcription Factor GATA-1, subunit A"/>
    <property type="match status" value="1"/>
</dbReference>
<evidence type="ECO:0000259" key="13">
    <source>
        <dbReference type="PROSITE" id="PS51843"/>
    </source>
</evidence>
<evidence type="ECO:0000256" key="4">
    <source>
        <dbReference type="ARBA" id="ARBA00022771"/>
    </source>
</evidence>
<evidence type="ECO:0000256" key="10">
    <source>
        <dbReference type="ARBA" id="ARBA00023242"/>
    </source>
</evidence>